<dbReference type="RefSeq" id="WP_154737887.1">
    <property type="nucleotide sequence ID" value="NZ_WMBQ01000001.1"/>
</dbReference>
<reference evidence="2 3" key="1">
    <citation type="submission" date="2019-11" db="EMBL/GenBank/DDBJ databases">
        <title>Identification of a novel strain.</title>
        <authorList>
            <person name="Xu Q."/>
            <person name="Wang G."/>
        </authorList>
    </citation>
    <scope>NUCLEOTIDE SEQUENCE [LARGE SCALE GENOMIC DNA]</scope>
    <source>
        <strain evidence="3">xq</strain>
    </source>
</reference>
<sequence>MIQEATLIEAILSIRSQVDFLWQFFVTAHIAIFALLFIYDDAVENLNIIARFLALCGIALFEWINGNALAKTYLLLDATIDQYRALYGEASRFQPAFFEHFVNQSFADRPAMVLVTHSMAFVVILLALVSREFIQSRRNRRQGAPG</sequence>
<gene>
    <name evidence="2" type="ORF">GIW81_03195</name>
</gene>
<proteinExistence type="predicted"/>
<feature type="transmembrane region" description="Helical" evidence="1">
    <location>
        <begin position="46"/>
        <end position="64"/>
    </location>
</feature>
<dbReference type="Proteomes" id="UP000440694">
    <property type="component" value="Unassembled WGS sequence"/>
</dbReference>
<dbReference type="AlphaFoldDB" id="A0A6I3KGC3"/>
<organism evidence="2 3">
    <name type="scientific">Hyphomicrobium album</name>
    <dbReference type="NCBI Taxonomy" id="2665159"/>
    <lineage>
        <taxon>Bacteria</taxon>
        <taxon>Pseudomonadati</taxon>
        <taxon>Pseudomonadota</taxon>
        <taxon>Alphaproteobacteria</taxon>
        <taxon>Hyphomicrobiales</taxon>
        <taxon>Hyphomicrobiaceae</taxon>
        <taxon>Hyphomicrobium</taxon>
    </lineage>
</organism>
<keyword evidence="1" id="KW-0472">Membrane</keyword>
<feature type="transmembrane region" description="Helical" evidence="1">
    <location>
        <begin position="20"/>
        <end position="39"/>
    </location>
</feature>
<dbReference type="EMBL" id="WMBQ01000001">
    <property type="protein sequence ID" value="MTD93339.1"/>
    <property type="molecule type" value="Genomic_DNA"/>
</dbReference>
<evidence type="ECO:0000313" key="3">
    <source>
        <dbReference type="Proteomes" id="UP000440694"/>
    </source>
</evidence>
<keyword evidence="3" id="KW-1185">Reference proteome</keyword>
<protein>
    <submittedName>
        <fullName evidence="2">Uncharacterized protein</fullName>
    </submittedName>
</protein>
<keyword evidence="1" id="KW-0812">Transmembrane</keyword>
<keyword evidence="1" id="KW-1133">Transmembrane helix</keyword>
<evidence type="ECO:0000313" key="2">
    <source>
        <dbReference type="EMBL" id="MTD93339.1"/>
    </source>
</evidence>
<accession>A0A6I3KGC3</accession>
<comment type="caution">
    <text evidence="2">The sequence shown here is derived from an EMBL/GenBank/DDBJ whole genome shotgun (WGS) entry which is preliminary data.</text>
</comment>
<feature type="transmembrane region" description="Helical" evidence="1">
    <location>
        <begin position="111"/>
        <end position="130"/>
    </location>
</feature>
<name>A0A6I3KGC3_9HYPH</name>
<evidence type="ECO:0000256" key="1">
    <source>
        <dbReference type="SAM" id="Phobius"/>
    </source>
</evidence>